<dbReference type="Proteomes" id="UP001285354">
    <property type="component" value="Unassembled WGS sequence"/>
</dbReference>
<keyword evidence="3" id="KW-1185">Reference proteome</keyword>
<organism evidence="2 3">
    <name type="scientific">Diplocarpon rosae</name>
    <dbReference type="NCBI Taxonomy" id="946125"/>
    <lineage>
        <taxon>Eukaryota</taxon>
        <taxon>Fungi</taxon>
        <taxon>Dikarya</taxon>
        <taxon>Ascomycota</taxon>
        <taxon>Pezizomycotina</taxon>
        <taxon>Leotiomycetes</taxon>
        <taxon>Helotiales</taxon>
        <taxon>Drepanopezizaceae</taxon>
        <taxon>Diplocarpon</taxon>
    </lineage>
</organism>
<feature type="region of interest" description="Disordered" evidence="1">
    <location>
        <begin position="182"/>
        <end position="212"/>
    </location>
</feature>
<proteinExistence type="predicted"/>
<reference evidence="2" key="1">
    <citation type="submission" date="2023-06" db="EMBL/GenBank/DDBJ databases">
        <title>Draft genome of Marssonina rosae.</title>
        <authorList>
            <person name="Cheng Q."/>
        </authorList>
    </citation>
    <scope>NUCLEOTIDE SEQUENCE</scope>
    <source>
        <strain evidence="2">R4</strain>
    </source>
</reference>
<accession>A0AAD9SVZ5</accession>
<feature type="region of interest" description="Disordered" evidence="1">
    <location>
        <begin position="1"/>
        <end position="20"/>
    </location>
</feature>
<name>A0AAD9SVZ5_9HELO</name>
<dbReference type="EMBL" id="JAUBYV010000011">
    <property type="protein sequence ID" value="KAK2624134.1"/>
    <property type="molecule type" value="Genomic_DNA"/>
</dbReference>
<evidence type="ECO:0000256" key="1">
    <source>
        <dbReference type="SAM" id="MobiDB-lite"/>
    </source>
</evidence>
<gene>
    <name evidence="2" type="ORF">QTJ16_006768</name>
</gene>
<comment type="caution">
    <text evidence="2">The sequence shown here is derived from an EMBL/GenBank/DDBJ whole genome shotgun (WGS) entry which is preliminary data.</text>
</comment>
<sequence length="212" mass="24234">MSNPRFSNSLQTGWRNDESTSDSTQALQLDQLTDIYLFGDLISCCTLKNYTMDLIQDDIPGIRLSLNQIRRIFVETVSASDAPTRKFIAALVSYRLIFGNTPERLEPVFEVPEFLQDFAAFKNSSLGESNGEWHLPVSLREYPRRRGFDDAEVSQKELHICTFHVHEKGKKCLSISNQQCTGRDEDTEDINQDKVRFDGPGNAQKNVPEYFE</sequence>
<evidence type="ECO:0000313" key="2">
    <source>
        <dbReference type="EMBL" id="KAK2624134.1"/>
    </source>
</evidence>
<protein>
    <submittedName>
        <fullName evidence="2">Uncharacterized protein</fullName>
    </submittedName>
</protein>
<evidence type="ECO:0000313" key="3">
    <source>
        <dbReference type="Proteomes" id="UP001285354"/>
    </source>
</evidence>
<feature type="compositionally biased region" description="Polar residues" evidence="1">
    <location>
        <begin position="1"/>
        <end position="14"/>
    </location>
</feature>
<dbReference type="AlphaFoldDB" id="A0AAD9SVZ5"/>